<keyword evidence="3" id="KW-1185">Reference proteome</keyword>
<proteinExistence type="predicted"/>
<reference evidence="2 3" key="1">
    <citation type="submission" date="2020-09" db="EMBL/GenBank/DDBJ databases">
        <title>De no assembly of potato wild relative species, Solanum commersonii.</title>
        <authorList>
            <person name="Cho K."/>
        </authorList>
    </citation>
    <scope>NUCLEOTIDE SEQUENCE [LARGE SCALE GENOMIC DNA]</scope>
    <source>
        <strain evidence="2">LZ3.2</strain>
        <tissue evidence="2">Leaf</tissue>
    </source>
</reference>
<name>A0A9J5W4Z4_SOLCO</name>
<accession>A0A9J5W4Z4</accession>
<evidence type="ECO:0000313" key="2">
    <source>
        <dbReference type="EMBL" id="KAG5570635.1"/>
    </source>
</evidence>
<comment type="caution">
    <text evidence="2">The sequence shown here is derived from an EMBL/GenBank/DDBJ whole genome shotgun (WGS) entry which is preliminary data.</text>
</comment>
<evidence type="ECO:0000313" key="3">
    <source>
        <dbReference type="Proteomes" id="UP000824120"/>
    </source>
</evidence>
<gene>
    <name evidence="2" type="ORF">H5410_060401</name>
</gene>
<sequence length="82" mass="9354">MVQGTLDPSNPSGPLTQRKYNKERDRKNLAKMVFQEILLNQIVFFISRVSITSNMDRSSNGHDYLTITTHGLIITIICKKES</sequence>
<dbReference type="Proteomes" id="UP000824120">
    <property type="component" value="Chromosome 12"/>
</dbReference>
<dbReference type="OrthoDB" id="1704342at2759"/>
<dbReference type="EMBL" id="JACXVP010000012">
    <property type="protein sequence ID" value="KAG5570635.1"/>
    <property type="molecule type" value="Genomic_DNA"/>
</dbReference>
<feature type="region of interest" description="Disordered" evidence="1">
    <location>
        <begin position="1"/>
        <end position="23"/>
    </location>
</feature>
<organism evidence="2 3">
    <name type="scientific">Solanum commersonii</name>
    <name type="common">Commerson's wild potato</name>
    <name type="synonym">Commerson's nightshade</name>
    <dbReference type="NCBI Taxonomy" id="4109"/>
    <lineage>
        <taxon>Eukaryota</taxon>
        <taxon>Viridiplantae</taxon>
        <taxon>Streptophyta</taxon>
        <taxon>Embryophyta</taxon>
        <taxon>Tracheophyta</taxon>
        <taxon>Spermatophyta</taxon>
        <taxon>Magnoliopsida</taxon>
        <taxon>eudicotyledons</taxon>
        <taxon>Gunneridae</taxon>
        <taxon>Pentapetalae</taxon>
        <taxon>asterids</taxon>
        <taxon>lamiids</taxon>
        <taxon>Solanales</taxon>
        <taxon>Solanaceae</taxon>
        <taxon>Solanoideae</taxon>
        <taxon>Solaneae</taxon>
        <taxon>Solanum</taxon>
    </lineage>
</organism>
<dbReference type="AlphaFoldDB" id="A0A9J5W4Z4"/>
<evidence type="ECO:0000256" key="1">
    <source>
        <dbReference type="SAM" id="MobiDB-lite"/>
    </source>
</evidence>
<protein>
    <submittedName>
        <fullName evidence="2">Uncharacterized protein</fullName>
    </submittedName>
</protein>
<feature type="compositionally biased region" description="Polar residues" evidence="1">
    <location>
        <begin position="1"/>
        <end position="15"/>
    </location>
</feature>